<reference evidence="2" key="1">
    <citation type="journal article" date="2015" name="Nature">
        <title>Complex archaea that bridge the gap between prokaryotes and eukaryotes.</title>
        <authorList>
            <person name="Spang A."/>
            <person name="Saw J.H."/>
            <person name="Jorgensen S.L."/>
            <person name="Zaremba-Niedzwiedzka K."/>
            <person name="Martijn J."/>
            <person name="Lind A.E."/>
            <person name="van Eijk R."/>
            <person name="Schleper C."/>
            <person name="Guy L."/>
            <person name="Ettema T.J."/>
        </authorList>
    </citation>
    <scope>NUCLEOTIDE SEQUENCE</scope>
</reference>
<proteinExistence type="predicted"/>
<comment type="caution">
    <text evidence="2">The sequence shown here is derived from an EMBL/GenBank/DDBJ whole genome shotgun (WGS) entry which is preliminary data.</text>
</comment>
<feature type="transmembrane region" description="Helical" evidence="1">
    <location>
        <begin position="6"/>
        <end position="29"/>
    </location>
</feature>
<dbReference type="EMBL" id="LAZR01008250">
    <property type="protein sequence ID" value="KKM79998.1"/>
    <property type="molecule type" value="Genomic_DNA"/>
</dbReference>
<keyword evidence="1" id="KW-0472">Membrane</keyword>
<evidence type="ECO:0000256" key="1">
    <source>
        <dbReference type="SAM" id="Phobius"/>
    </source>
</evidence>
<evidence type="ECO:0000313" key="2">
    <source>
        <dbReference type="EMBL" id="KKM79998.1"/>
    </source>
</evidence>
<name>A0A0F9KDF8_9ZZZZ</name>
<keyword evidence="1" id="KW-1133">Transmembrane helix</keyword>
<sequence>MHWHGVHWLGLVLIAAVTYSIYILVRACLDHKKATEERRTHRRTWEK</sequence>
<protein>
    <submittedName>
        <fullName evidence="2">Uncharacterized protein</fullName>
    </submittedName>
</protein>
<accession>A0A0F9KDF8</accession>
<dbReference type="AlphaFoldDB" id="A0A0F9KDF8"/>
<keyword evidence="1" id="KW-0812">Transmembrane</keyword>
<organism evidence="2">
    <name type="scientific">marine sediment metagenome</name>
    <dbReference type="NCBI Taxonomy" id="412755"/>
    <lineage>
        <taxon>unclassified sequences</taxon>
        <taxon>metagenomes</taxon>
        <taxon>ecological metagenomes</taxon>
    </lineage>
</organism>
<gene>
    <name evidence="2" type="ORF">LCGC14_1344260</name>
</gene>